<dbReference type="PANTHER" id="PTHR33048">
    <property type="entry name" value="PTH11-LIKE INTEGRAL MEMBRANE PROTEIN (AFU_ORTHOLOGUE AFUA_5G11245)"/>
    <property type="match status" value="1"/>
</dbReference>
<accession>A0A0U5GA13</accession>
<reference evidence="9" key="1">
    <citation type="journal article" date="2016" name="Genome Announc.">
        <title>Draft genome sequences of fungus Aspergillus calidoustus.</title>
        <authorList>
            <person name="Horn F."/>
            <person name="Linde J."/>
            <person name="Mattern D.J."/>
            <person name="Walther G."/>
            <person name="Guthke R."/>
            <person name="Scherlach K."/>
            <person name="Martin K."/>
            <person name="Brakhage A.A."/>
            <person name="Petzke L."/>
            <person name="Valiante V."/>
        </authorList>
    </citation>
    <scope>NUCLEOTIDE SEQUENCE [LARGE SCALE GENOMIC DNA]</scope>
    <source>
        <strain evidence="9">SF006504</strain>
    </source>
</reference>
<comment type="similarity">
    <text evidence="5">Belongs to the SAT4 family.</text>
</comment>
<evidence type="ECO:0000313" key="8">
    <source>
        <dbReference type="EMBL" id="CEL06495.1"/>
    </source>
</evidence>
<dbReference type="Proteomes" id="UP000054771">
    <property type="component" value="Unassembled WGS sequence"/>
</dbReference>
<evidence type="ECO:0000313" key="9">
    <source>
        <dbReference type="Proteomes" id="UP000054771"/>
    </source>
</evidence>
<dbReference type="GO" id="GO:0016020">
    <property type="term" value="C:membrane"/>
    <property type="evidence" value="ECO:0007669"/>
    <property type="project" value="UniProtKB-SubCell"/>
</dbReference>
<evidence type="ECO:0000259" key="7">
    <source>
        <dbReference type="Pfam" id="PF20684"/>
    </source>
</evidence>
<evidence type="ECO:0000256" key="3">
    <source>
        <dbReference type="ARBA" id="ARBA00022989"/>
    </source>
</evidence>
<evidence type="ECO:0000256" key="2">
    <source>
        <dbReference type="ARBA" id="ARBA00022692"/>
    </source>
</evidence>
<evidence type="ECO:0000256" key="6">
    <source>
        <dbReference type="SAM" id="Phobius"/>
    </source>
</evidence>
<dbReference type="AlphaFoldDB" id="A0A0U5GA13"/>
<evidence type="ECO:0000256" key="5">
    <source>
        <dbReference type="ARBA" id="ARBA00038359"/>
    </source>
</evidence>
<feature type="transmembrane region" description="Helical" evidence="6">
    <location>
        <begin position="45"/>
        <end position="66"/>
    </location>
</feature>
<feature type="transmembrane region" description="Helical" evidence="6">
    <location>
        <begin position="120"/>
        <end position="142"/>
    </location>
</feature>
<feature type="transmembrane region" description="Helical" evidence="6">
    <location>
        <begin position="205"/>
        <end position="230"/>
    </location>
</feature>
<feature type="transmembrane region" description="Helical" evidence="6">
    <location>
        <begin position="86"/>
        <end position="108"/>
    </location>
</feature>
<keyword evidence="3 6" id="KW-1133">Transmembrane helix</keyword>
<dbReference type="STRING" id="454130.A0A0U5GA13"/>
<organism evidence="8 9">
    <name type="scientific">Aspergillus calidoustus</name>
    <dbReference type="NCBI Taxonomy" id="454130"/>
    <lineage>
        <taxon>Eukaryota</taxon>
        <taxon>Fungi</taxon>
        <taxon>Dikarya</taxon>
        <taxon>Ascomycota</taxon>
        <taxon>Pezizomycotina</taxon>
        <taxon>Eurotiomycetes</taxon>
        <taxon>Eurotiomycetidae</taxon>
        <taxon>Eurotiales</taxon>
        <taxon>Aspergillaceae</taxon>
        <taxon>Aspergillus</taxon>
        <taxon>Aspergillus subgen. Nidulantes</taxon>
    </lineage>
</organism>
<comment type="subcellular location">
    <subcellularLocation>
        <location evidence="1">Membrane</location>
        <topology evidence="1">Multi-pass membrane protein</topology>
    </subcellularLocation>
</comment>
<dbReference type="OMA" id="GYEDENH"/>
<dbReference type="InterPro" id="IPR052337">
    <property type="entry name" value="SAT4-like"/>
</dbReference>
<proteinExistence type="inferred from homology"/>
<feature type="transmembrane region" description="Helical" evidence="6">
    <location>
        <begin position="174"/>
        <end position="193"/>
    </location>
</feature>
<keyword evidence="9" id="KW-1185">Reference proteome</keyword>
<feature type="transmembrane region" description="Helical" evidence="6">
    <location>
        <begin position="250"/>
        <end position="269"/>
    </location>
</feature>
<keyword evidence="4 6" id="KW-0472">Membrane</keyword>
<dbReference type="PANTHER" id="PTHR33048:SF108">
    <property type="entry name" value="INTEGRAL MEMBRANE PROTEIN"/>
    <property type="match status" value="1"/>
</dbReference>
<dbReference type="Pfam" id="PF20684">
    <property type="entry name" value="Fung_rhodopsin"/>
    <property type="match status" value="1"/>
</dbReference>
<dbReference type="OrthoDB" id="5378633at2759"/>
<feature type="transmembrane region" description="Helical" evidence="6">
    <location>
        <begin position="13"/>
        <end position="33"/>
    </location>
</feature>
<gene>
    <name evidence="8" type="ORF">ASPCAL09672</name>
</gene>
<sequence length="272" mass="30318">MGLGPVSLNKANLATQCLCISLVTAFVVLRFLIRFHLKQRLVLEDYSCLIAWVLTIAFCAIALTIGETWKGYQQANVKEQEIALITLYYWVLALLYGVAVLFVKIALLSILGRIFASYPYLVYFLDTYILVLCLYYVLLLFLKAFSCSPPSKFWEGREEDGSCLGIRGLYLADAIFSVISDAIILMIPIPLVWRLHLPLRKKVQAAILLGAGGLAIAFSIYRVVLIAQKAHPEDKVYYRMQLVLTGNAELSLGLICACLPSVNICISLFSSC</sequence>
<name>A0A0U5GA13_ASPCI</name>
<dbReference type="EMBL" id="CDMC01000008">
    <property type="protein sequence ID" value="CEL06495.1"/>
    <property type="molecule type" value="Genomic_DNA"/>
</dbReference>
<keyword evidence="2 6" id="KW-0812">Transmembrane</keyword>
<feature type="domain" description="Rhodopsin" evidence="7">
    <location>
        <begin position="29"/>
        <end position="266"/>
    </location>
</feature>
<protein>
    <recommendedName>
        <fullName evidence="7">Rhodopsin domain-containing protein</fullName>
    </recommendedName>
</protein>
<evidence type="ECO:0000256" key="1">
    <source>
        <dbReference type="ARBA" id="ARBA00004141"/>
    </source>
</evidence>
<evidence type="ECO:0000256" key="4">
    <source>
        <dbReference type="ARBA" id="ARBA00023136"/>
    </source>
</evidence>
<dbReference type="InterPro" id="IPR049326">
    <property type="entry name" value="Rhodopsin_dom_fungi"/>
</dbReference>